<name>A0A8S5QNS6_9CAUD</name>
<sequence length="134" mass="13994">MIELSNTTAQTLEAGQAITFDKVLLKTGCGECHRANTGSVKLRSSGTYVVSFGANIGATAATTEVQLSIQIGGETIPQSTMISTTAAVGDLNSVSRTIPVRNCCCDYDRITVVNTGATELTVGANSCLFIRRVS</sequence>
<reference evidence="1" key="1">
    <citation type="journal article" date="2021" name="Proc. Natl. Acad. Sci. U.S.A.">
        <title>A Catalog of Tens of Thousands of Viruses from Human Metagenomes Reveals Hidden Associations with Chronic Diseases.</title>
        <authorList>
            <person name="Tisza M.J."/>
            <person name="Buck C.B."/>
        </authorList>
    </citation>
    <scope>NUCLEOTIDE SEQUENCE</scope>
    <source>
        <strain evidence="1">CtgBD49</strain>
    </source>
</reference>
<dbReference type="Gene3D" id="2.60.120.40">
    <property type="match status" value="1"/>
</dbReference>
<accession>A0A8S5QNS6</accession>
<dbReference type="InterPro" id="IPR008983">
    <property type="entry name" value="Tumour_necrosis_fac-like_dom"/>
</dbReference>
<organism evidence="1">
    <name type="scientific">Siphoviridae sp. ctgBD49</name>
    <dbReference type="NCBI Taxonomy" id="2826420"/>
    <lineage>
        <taxon>Viruses</taxon>
        <taxon>Duplodnaviria</taxon>
        <taxon>Heunggongvirae</taxon>
        <taxon>Uroviricota</taxon>
        <taxon>Caudoviricetes</taxon>
    </lineage>
</organism>
<protein>
    <submittedName>
        <fullName evidence="1">BclA protein</fullName>
    </submittedName>
</protein>
<dbReference type="EMBL" id="BK015703">
    <property type="protein sequence ID" value="DAE20919.1"/>
    <property type="molecule type" value="Genomic_DNA"/>
</dbReference>
<evidence type="ECO:0000313" key="1">
    <source>
        <dbReference type="EMBL" id="DAE20919.1"/>
    </source>
</evidence>
<proteinExistence type="predicted"/>